<dbReference type="Proteomes" id="UP000190328">
    <property type="component" value="Unassembled WGS sequence"/>
</dbReference>
<dbReference type="RefSeq" id="WP_078807979.1">
    <property type="nucleotide sequence ID" value="NZ_FUXI01000025.1"/>
</dbReference>
<dbReference type="STRING" id="263852.SAMN02745116_02062"/>
<dbReference type="InterPro" id="IPR016181">
    <property type="entry name" value="Acyl_CoA_acyltransferase"/>
</dbReference>
<dbReference type="AlphaFoldDB" id="A0A1T4Q4C4"/>
<dbReference type="EMBL" id="FUXI01000025">
    <property type="protein sequence ID" value="SJZ98603.1"/>
    <property type="molecule type" value="Genomic_DNA"/>
</dbReference>
<keyword evidence="2" id="KW-0808">Transferase</keyword>
<dbReference type="Pfam" id="PF00583">
    <property type="entry name" value="Acetyltransf_1"/>
    <property type="match status" value="1"/>
</dbReference>
<dbReference type="SUPFAM" id="SSF55729">
    <property type="entry name" value="Acyl-CoA N-acyltransferases (Nat)"/>
    <property type="match status" value="1"/>
</dbReference>
<dbReference type="PROSITE" id="PS51186">
    <property type="entry name" value="GNAT"/>
    <property type="match status" value="1"/>
</dbReference>
<feature type="domain" description="N-acetyltransferase" evidence="1">
    <location>
        <begin position="1"/>
        <end position="169"/>
    </location>
</feature>
<dbReference type="InterPro" id="IPR050276">
    <property type="entry name" value="MshD_Acetyltransferase"/>
</dbReference>
<dbReference type="GO" id="GO:0016747">
    <property type="term" value="F:acyltransferase activity, transferring groups other than amino-acyl groups"/>
    <property type="evidence" value="ECO:0007669"/>
    <property type="project" value="InterPro"/>
</dbReference>
<reference evidence="2 3" key="1">
    <citation type="submission" date="2017-02" db="EMBL/GenBank/DDBJ databases">
        <authorList>
            <person name="Peterson S.W."/>
        </authorList>
    </citation>
    <scope>NUCLEOTIDE SEQUENCE [LARGE SCALE GENOMIC DNA]</scope>
    <source>
        <strain evidence="2 3">ATCC BAA-1030</strain>
    </source>
</reference>
<sequence>MKIRKATQKDMKTILQIFSDARTFLHEQEIPQWQGEYPNKLDVLKDIEQNFAYVLTDDEQVIGYAALQQTPDANYRTISQGSWKNNNDNYATIHRLSTLSSVRQKGVGKLFFSLLLYEAKRLGFKEVRVDTHEKNKIMQKVIAALAFEKRGIVTVEDGSPRIAYQKFFD</sequence>
<dbReference type="PANTHER" id="PTHR43617">
    <property type="entry name" value="L-AMINO ACID N-ACETYLTRANSFERASE"/>
    <property type="match status" value="1"/>
</dbReference>
<evidence type="ECO:0000259" key="1">
    <source>
        <dbReference type="PROSITE" id="PS51186"/>
    </source>
</evidence>
<accession>A0A1T4Q4C4</accession>
<dbReference type="OrthoDB" id="9796381at2"/>
<keyword evidence="3" id="KW-1185">Reference proteome</keyword>
<evidence type="ECO:0000313" key="2">
    <source>
        <dbReference type="EMBL" id="SJZ98603.1"/>
    </source>
</evidence>
<organism evidence="2 3">
    <name type="scientific">Pilibacter termitis</name>
    <dbReference type="NCBI Taxonomy" id="263852"/>
    <lineage>
        <taxon>Bacteria</taxon>
        <taxon>Bacillati</taxon>
        <taxon>Bacillota</taxon>
        <taxon>Bacilli</taxon>
        <taxon>Lactobacillales</taxon>
        <taxon>Enterococcaceae</taxon>
        <taxon>Pilibacter</taxon>
    </lineage>
</organism>
<proteinExistence type="predicted"/>
<evidence type="ECO:0000313" key="3">
    <source>
        <dbReference type="Proteomes" id="UP000190328"/>
    </source>
</evidence>
<name>A0A1T4Q4C4_9ENTE</name>
<gene>
    <name evidence="2" type="ORF">SAMN02745116_02062</name>
</gene>
<dbReference type="InterPro" id="IPR000182">
    <property type="entry name" value="GNAT_dom"/>
</dbReference>
<dbReference type="Gene3D" id="3.40.630.30">
    <property type="match status" value="1"/>
</dbReference>
<protein>
    <submittedName>
        <fullName evidence="2">L-amino acid N-acyltransferase YncA</fullName>
    </submittedName>
</protein>
<dbReference type="PANTHER" id="PTHR43617:SF20">
    <property type="entry name" value="N-ALPHA-ACETYLTRANSFERASE RIMI"/>
    <property type="match status" value="1"/>
</dbReference>
<keyword evidence="2" id="KW-0012">Acyltransferase</keyword>